<comment type="caution">
    <text evidence="12">The sequence shown here is derived from an EMBL/GenBank/DDBJ whole genome shotgun (WGS) entry which is preliminary data.</text>
</comment>
<feature type="compositionally biased region" description="Low complexity" evidence="10">
    <location>
        <begin position="208"/>
        <end position="219"/>
    </location>
</feature>
<accession>A0AAV7IPM1</accession>
<organism evidence="12 13">
    <name type="scientific">Cotesia glomerata</name>
    <name type="common">Lepidopteran parasitic wasp</name>
    <name type="synonym">Apanteles glomeratus</name>
    <dbReference type="NCBI Taxonomy" id="32391"/>
    <lineage>
        <taxon>Eukaryota</taxon>
        <taxon>Metazoa</taxon>
        <taxon>Ecdysozoa</taxon>
        <taxon>Arthropoda</taxon>
        <taxon>Hexapoda</taxon>
        <taxon>Insecta</taxon>
        <taxon>Pterygota</taxon>
        <taxon>Neoptera</taxon>
        <taxon>Endopterygota</taxon>
        <taxon>Hymenoptera</taxon>
        <taxon>Apocrita</taxon>
        <taxon>Ichneumonoidea</taxon>
        <taxon>Braconidae</taxon>
        <taxon>Microgastrinae</taxon>
        <taxon>Cotesia</taxon>
    </lineage>
</organism>
<evidence type="ECO:0000313" key="12">
    <source>
        <dbReference type="EMBL" id="KAH0554541.1"/>
    </source>
</evidence>
<name>A0AAV7IPM1_COTGL</name>
<keyword evidence="4 9" id="KW-0862">Zinc</keyword>
<feature type="region of interest" description="Disordered" evidence="10">
    <location>
        <begin position="359"/>
        <end position="403"/>
    </location>
</feature>
<evidence type="ECO:0000256" key="7">
    <source>
        <dbReference type="ARBA" id="ARBA00039886"/>
    </source>
</evidence>
<dbReference type="GO" id="GO:0031965">
    <property type="term" value="C:nuclear membrane"/>
    <property type="evidence" value="ECO:0007669"/>
    <property type="project" value="UniProtKB-SubCell"/>
</dbReference>
<evidence type="ECO:0000256" key="8">
    <source>
        <dbReference type="ARBA" id="ARBA00042384"/>
    </source>
</evidence>
<keyword evidence="5" id="KW-0539">Nucleus</keyword>
<evidence type="ECO:0000256" key="2">
    <source>
        <dbReference type="ARBA" id="ARBA00022723"/>
    </source>
</evidence>
<evidence type="ECO:0000256" key="10">
    <source>
        <dbReference type="SAM" id="MobiDB-lite"/>
    </source>
</evidence>
<evidence type="ECO:0000256" key="9">
    <source>
        <dbReference type="PROSITE-ProRule" id="PRU00723"/>
    </source>
</evidence>
<dbReference type="Proteomes" id="UP000826195">
    <property type="component" value="Unassembled WGS sequence"/>
</dbReference>
<dbReference type="Pfam" id="PF18044">
    <property type="entry name" value="zf-CCCH_4"/>
    <property type="match status" value="1"/>
</dbReference>
<evidence type="ECO:0000256" key="3">
    <source>
        <dbReference type="ARBA" id="ARBA00022771"/>
    </source>
</evidence>
<feature type="compositionally biased region" description="Low complexity" evidence="10">
    <location>
        <begin position="359"/>
        <end position="380"/>
    </location>
</feature>
<comment type="subcellular location">
    <subcellularLocation>
        <location evidence="1">Nucleus membrane</location>
        <topology evidence="1">Peripheral membrane protein</topology>
        <orientation evidence="1">Cytoplasmic side</orientation>
    </subcellularLocation>
</comment>
<feature type="domain" description="C3H1-type" evidence="11">
    <location>
        <begin position="1"/>
        <end position="25"/>
    </location>
</feature>
<feature type="zinc finger region" description="C3H1-type" evidence="9">
    <location>
        <begin position="1"/>
        <end position="25"/>
    </location>
</feature>
<dbReference type="InterPro" id="IPR000571">
    <property type="entry name" value="Znf_CCCH"/>
</dbReference>
<keyword evidence="13" id="KW-1185">Reference proteome</keyword>
<keyword evidence="3 9" id="KW-0863">Zinc-finger</keyword>
<comment type="function">
    <text evidence="6">Required for the export of mRNAs containing poly(A) tails from the nucleus into the cytoplasm.</text>
</comment>
<dbReference type="EMBL" id="JAHXZJ010001119">
    <property type="protein sequence ID" value="KAH0554541.1"/>
    <property type="molecule type" value="Genomic_DNA"/>
</dbReference>
<evidence type="ECO:0000256" key="4">
    <source>
        <dbReference type="ARBA" id="ARBA00022833"/>
    </source>
</evidence>
<evidence type="ECO:0000256" key="6">
    <source>
        <dbReference type="ARBA" id="ARBA00037262"/>
    </source>
</evidence>
<evidence type="ECO:0000313" key="13">
    <source>
        <dbReference type="Proteomes" id="UP000826195"/>
    </source>
</evidence>
<proteinExistence type="predicted"/>
<dbReference type="SUPFAM" id="SSF90229">
    <property type="entry name" value="CCCH zinc finger"/>
    <property type="match status" value="1"/>
</dbReference>
<protein>
    <recommendedName>
        <fullName evidence="7">Nucleoporin NUP42</fullName>
    </recommendedName>
    <alternativeName>
        <fullName evidence="8">Nucleoporin-like protein 2</fullName>
    </alternativeName>
</protein>
<dbReference type="PANTHER" id="PTHR46527:SF1">
    <property type="entry name" value="NUCLEOPORIN NUP42"/>
    <property type="match status" value="1"/>
</dbReference>
<reference evidence="12 13" key="1">
    <citation type="journal article" date="2021" name="J. Hered.">
        <title>A chromosome-level genome assembly of the parasitoid wasp, Cotesia glomerata (Hymenoptera: Braconidae).</title>
        <authorList>
            <person name="Pinto B.J."/>
            <person name="Weis J.J."/>
            <person name="Gamble T."/>
            <person name="Ode P.J."/>
            <person name="Paul R."/>
            <person name="Zaspel J.M."/>
        </authorList>
    </citation>
    <scope>NUCLEOTIDE SEQUENCE [LARGE SCALE GENOMIC DNA]</scope>
    <source>
        <strain evidence="12">CgM1</strain>
    </source>
</reference>
<gene>
    <name evidence="12" type="ORF">KQX54_011219</name>
</gene>
<evidence type="ECO:0000256" key="1">
    <source>
        <dbReference type="ARBA" id="ARBA00004335"/>
    </source>
</evidence>
<dbReference type="PANTHER" id="PTHR46527">
    <property type="entry name" value="NUCLEOPORIN-LIKE PROTEIN 2"/>
    <property type="match status" value="1"/>
</dbReference>
<dbReference type="GO" id="GO:0008270">
    <property type="term" value="F:zinc ion binding"/>
    <property type="evidence" value="ECO:0007669"/>
    <property type="project" value="UniProtKB-KW"/>
</dbReference>
<evidence type="ECO:0000256" key="5">
    <source>
        <dbReference type="ARBA" id="ARBA00023242"/>
    </source>
</evidence>
<dbReference type="InterPro" id="IPR041367">
    <property type="entry name" value="Znf-CCCH_4"/>
</dbReference>
<dbReference type="AlphaFoldDB" id="A0AAV7IPM1"/>
<sequence length="454" mass="47843">MVACKFYQAGNCRYGQSCRFDHINNFGRQGNDKYGENKSISLGVAEEILIAERGNQWPLSCFGPFKEQPCIPGFEDISPEEVRWEMYQAEKNNSVEQAKQQFHQLCQDAMSKRNVLKNPTIETAKMLDKIHKGTSDPQQPSNNVLRGTLFPSSGIFSSQNSSSPFTTRNFTPTTTSLFSSTATSTPSIFGTSNFSGTQSGSSMFGGATQQSFSQPTSSVFSSNNPGSIFGVPGTGTANNYGTNTFTSTTPTNLFTSSAAPSPGIFTTTLGATNTLANPLFGQKNTPAFGGAPVFGTASNFGNTVVPGLFNKPQAPVFANNNNNPPGNTYGTAVPTFAPNPGTNFGSNFFSSANTAPFNSSSSFGTGSNSGTSTTGAATGTKTIPSNPFAPSGQPFVNNPFGTGSGTVAVPGTANIDPNCYSPPEALTDEEKSYFAADKFILGRIPLKPPSVEIR</sequence>
<feature type="region of interest" description="Disordered" evidence="10">
    <location>
        <begin position="200"/>
        <end position="219"/>
    </location>
</feature>
<keyword evidence="2 9" id="KW-0479">Metal-binding</keyword>
<dbReference type="Gene3D" id="4.10.1000.10">
    <property type="entry name" value="Zinc finger, CCCH-type"/>
    <property type="match status" value="1"/>
</dbReference>
<dbReference type="PROSITE" id="PS50103">
    <property type="entry name" value="ZF_C3H1"/>
    <property type="match status" value="1"/>
</dbReference>
<dbReference type="InterPro" id="IPR051767">
    <property type="entry name" value="Nucleoporin_NUP42"/>
</dbReference>
<evidence type="ECO:0000259" key="11">
    <source>
        <dbReference type="PROSITE" id="PS50103"/>
    </source>
</evidence>
<dbReference type="InterPro" id="IPR036855">
    <property type="entry name" value="Znf_CCCH_sf"/>
</dbReference>